<sequence length="75" mass="8187">MPNPSTVLVVNTMDRTYRGRHCGNECDDGIDPGETAEVSEEAAAYLVATHGFARVVKPTPKKRTRQRSTRGASPE</sequence>
<organism evidence="2">
    <name type="scientific">marine sediment metagenome</name>
    <dbReference type="NCBI Taxonomy" id="412755"/>
    <lineage>
        <taxon>unclassified sequences</taxon>
        <taxon>metagenomes</taxon>
        <taxon>ecological metagenomes</taxon>
    </lineage>
</organism>
<dbReference type="Pfam" id="PF23976">
    <property type="entry name" value="DUF7302"/>
    <property type="match status" value="1"/>
</dbReference>
<dbReference type="AlphaFoldDB" id="A0A0F9VVV3"/>
<name>A0A0F9VVV3_9ZZZZ</name>
<dbReference type="InterPro" id="IPR055726">
    <property type="entry name" value="DUF7302"/>
</dbReference>
<feature type="region of interest" description="Disordered" evidence="1">
    <location>
        <begin position="56"/>
        <end position="75"/>
    </location>
</feature>
<evidence type="ECO:0000313" key="2">
    <source>
        <dbReference type="EMBL" id="KKN69843.1"/>
    </source>
</evidence>
<feature type="compositionally biased region" description="Basic residues" evidence="1">
    <location>
        <begin position="59"/>
        <end position="68"/>
    </location>
</feature>
<comment type="caution">
    <text evidence="2">The sequence shown here is derived from an EMBL/GenBank/DDBJ whole genome shotgun (WGS) entry which is preliminary data.</text>
</comment>
<proteinExistence type="predicted"/>
<reference evidence="2" key="1">
    <citation type="journal article" date="2015" name="Nature">
        <title>Complex archaea that bridge the gap between prokaryotes and eukaryotes.</title>
        <authorList>
            <person name="Spang A."/>
            <person name="Saw J.H."/>
            <person name="Jorgensen S.L."/>
            <person name="Zaremba-Niedzwiedzka K."/>
            <person name="Martijn J."/>
            <person name="Lind A.E."/>
            <person name="van Eijk R."/>
            <person name="Schleper C."/>
            <person name="Guy L."/>
            <person name="Ettema T.J."/>
        </authorList>
    </citation>
    <scope>NUCLEOTIDE SEQUENCE</scope>
</reference>
<accession>A0A0F9VVV3</accession>
<gene>
    <name evidence="2" type="ORF">LCGC14_0436670</name>
</gene>
<dbReference type="EMBL" id="LAZR01000417">
    <property type="protein sequence ID" value="KKN69843.1"/>
    <property type="molecule type" value="Genomic_DNA"/>
</dbReference>
<evidence type="ECO:0000256" key="1">
    <source>
        <dbReference type="SAM" id="MobiDB-lite"/>
    </source>
</evidence>
<protein>
    <submittedName>
        <fullName evidence="2">Uncharacterized protein</fullName>
    </submittedName>
</protein>